<dbReference type="Pfam" id="PF19018">
    <property type="entry name" value="Vanin_C"/>
    <property type="match status" value="1"/>
</dbReference>
<dbReference type="GO" id="GO:0006768">
    <property type="term" value="P:biotin metabolic process"/>
    <property type="evidence" value="ECO:0007669"/>
    <property type="project" value="TreeGrafter"/>
</dbReference>
<keyword evidence="4" id="KW-0325">Glycoprotein</keyword>
<evidence type="ECO:0000256" key="1">
    <source>
        <dbReference type="ARBA" id="ARBA00008225"/>
    </source>
</evidence>
<dbReference type="Gene3D" id="3.60.110.10">
    <property type="entry name" value="Carbon-nitrogen hydrolase"/>
    <property type="match status" value="1"/>
</dbReference>
<dbReference type="PANTHER" id="PTHR10609">
    <property type="entry name" value="BIOTINIDASE-RELATED"/>
    <property type="match status" value="1"/>
</dbReference>
<dbReference type="CDD" id="cd07567">
    <property type="entry name" value="biotinidase_like"/>
    <property type="match status" value="1"/>
</dbReference>
<feature type="domain" description="CN hydrolase" evidence="10">
    <location>
        <begin position="88"/>
        <end position="435"/>
    </location>
</feature>
<evidence type="ECO:0000256" key="3">
    <source>
        <dbReference type="ARBA" id="ARBA00022801"/>
    </source>
</evidence>
<evidence type="ECO:0000256" key="5">
    <source>
        <dbReference type="ARBA" id="ARBA00037073"/>
    </source>
</evidence>
<comment type="similarity">
    <text evidence="1">Belongs to the carbon-nitrogen hydrolase superfamily. BTD/VNN family.</text>
</comment>
<evidence type="ECO:0000256" key="2">
    <source>
        <dbReference type="ARBA" id="ARBA00022729"/>
    </source>
</evidence>
<dbReference type="AlphaFoldDB" id="A0AA40LI33"/>
<protein>
    <recommendedName>
        <fullName evidence="7">Biotinidase</fullName>
        <ecNumber evidence="6">3.5.1.12</ecNumber>
    </recommendedName>
</protein>
<evidence type="ECO:0000259" key="10">
    <source>
        <dbReference type="PROSITE" id="PS50263"/>
    </source>
</evidence>
<dbReference type="InterPro" id="IPR040154">
    <property type="entry name" value="Biotinidase/VNN"/>
</dbReference>
<dbReference type="InterPro" id="IPR003010">
    <property type="entry name" value="C-N_Hydrolase"/>
</dbReference>
<organism evidence="11 12">
    <name type="scientific">Cnephaeus nilssonii</name>
    <name type="common">Northern bat</name>
    <name type="synonym">Eptesicus nilssonii</name>
    <dbReference type="NCBI Taxonomy" id="3371016"/>
    <lineage>
        <taxon>Eukaryota</taxon>
        <taxon>Metazoa</taxon>
        <taxon>Chordata</taxon>
        <taxon>Craniata</taxon>
        <taxon>Vertebrata</taxon>
        <taxon>Euteleostomi</taxon>
        <taxon>Mammalia</taxon>
        <taxon>Eutheria</taxon>
        <taxon>Laurasiatheria</taxon>
        <taxon>Chiroptera</taxon>
        <taxon>Yangochiroptera</taxon>
        <taxon>Vespertilionidae</taxon>
        <taxon>Cnephaeus</taxon>
    </lineage>
</organism>
<evidence type="ECO:0000256" key="4">
    <source>
        <dbReference type="ARBA" id="ARBA00023180"/>
    </source>
</evidence>
<feature type="compositionally biased region" description="Basic and acidic residues" evidence="9">
    <location>
        <begin position="197"/>
        <end position="210"/>
    </location>
</feature>
<feature type="compositionally biased region" description="Low complexity" evidence="9">
    <location>
        <begin position="167"/>
        <end position="187"/>
    </location>
</feature>
<evidence type="ECO:0000256" key="7">
    <source>
        <dbReference type="ARBA" id="ARBA00039680"/>
    </source>
</evidence>
<feature type="region of interest" description="Disordered" evidence="9">
    <location>
        <begin position="166"/>
        <end position="210"/>
    </location>
</feature>
<dbReference type="EMBL" id="JAULJE010000018">
    <property type="protein sequence ID" value="KAK1332458.1"/>
    <property type="molecule type" value="Genomic_DNA"/>
</dbReference>
<evidence type="ECO:0000256" key="8">
    <source>
        <dbReference type="ARBA" id="ARBA00043697"/>
    </source>
</evidence>
<dbReference type="EC" id="3.5.1.12" evidence="6"/>
<reference evidence="11" key="1">
    <citation type="submission" date="2023-06" db="EMBL/GenBank/DDBJ databases">
        <title>Reference genome for the Northern bat (Eptesicus nilssonii), a most northern bat species.</title>
        <authorList>
            <person name="Laine V.N."/>
            <person name="Pulliainen A.T."/>
            <person name="Lilley T.M."/>
        </authorList>
    </citation>
    <scope>NUCLEOTIDE SEQUENCE</scope>
    <source>
        <strain evidence="11">BLF_Eptnil</strain>
        <tissue evidence="11">Kidney</tissue>
    </source>
</reference>
<proteinExistence type="inferred from homology"/>
<dbReference type="PROSITE" id="PS50263">
    <property type="entry name" value="CN_HYDROLASE"/>
    <property type="match status" value="1"/>
</dbReference>
<dbReference type="PANTHER" id="PTHR10609:SF14">
    <property type="entry name" value="BIOTINIDASE"/>
    <property type="match status" value="1"/>
</dbReference>
<comment type="function">
    <text evidence="5">Catalytic release of biotin from biocytin, the product of biotin-dependent carboxylases degradation.</text>
</comment>
<dbReference type="InterPro" id="IPR036526">
    <property type="entry name" value="C-N_Hydrolase_sf"/>
</dbReference>
<gene>
    <name evidence="11" type="ORF">QTO34_007136</name>
</gene>
<keyword evidence="2" id="KW-0732">Signal</keyword>
<dbReference type="SUPFAM" id="SSF56317">
    <property type="entry name" value="Carbon-nitrogen hydrolase"/>
    <property type="match status" value="1"/>
</dbReference>
<evidence type="ECO:0000256" key="9">
    <source>
        <dbReference type="SAM" id="MobiDB-lite"/>
    </source>
</evidence>
<evidence type="ECO:0000313" key="12">
    <source>
        <dbReference type="Proteomes" id="UP001177744"/>
    </source>
</evidence>
<evidence type="ECO:0000313" key="11">
    <source>
        <dbReference type="EMBL" id="KAK1332458.1"/>
    </source>
</evidence>
<accession>A0AA40LI33</accession>
<keyword evidence="12" id="KW-1185">Reference proteome</keyword>
<keyword evidence="3" id="KW-0378">Hydrolase</keyword>
<name>A0AA40LI33_CNENI</name>
<comment type="caution">
    <text evidence="11">The sequence shown here is derived from an EMBL/GenBank/DDBJ whole genome shotgun (WGS) entry which is preliminary data.</text>
</comment>
<dbReference type="InterPro" id="IPR043957">
    <property type="entry name" value="Vanin_C"/>
</dbReference>
<comment type="catalytic activity">
    <reaction evidence="8">
        <text>biocytin + H2O = biotin + L-lysine</text>
        <dbReference type="Rhea" id="RHEA:77171"/>
        <dbReference type="ChEBI" id="CHEBI:15377"/>
        <dbReference type="ChEBI" id="CHEBI:32551"/>
        <dbReference type="ChEBI" id="CHEBI:57586"/>
        <dbReference type="ChEBI" id="CHEBI:195545"/>
        <dbReference type="EC" id="3.5.1.12"/>
    </reaction>
</comment>
<evidence type="ECO:0000256" key="6">
    <source>
        <dbReference type="ARBA" id="ARBA00039012"/>
    </source>
</evidence>
<sequence length="625" mass="68248">MLGINKSQWQKRSSWQDSLFSCLPRASLHSRFTVSIMPGACSPLALFLCGCYAAALGAHTGEHGVAEHGDTGHYVAAVYEHHLISSPNPLALTSRKQALELMNQNLDIYEQQVTTAAQKARRAPGAEPQLVSQNQGSCPVARGQGSLQPLCRGVGTVAEAELKQTVGESGCSESGESGLWTSGGSSSPPEPVGHAECGPRPRPAESDLRVSKTPGRCFPLQVSEARAGSLVSNVLQRLSCMAIQGGMFLVANLGTKQPCHRSDPGCPRDGRFQFNTNVVFSSNGTLLDRYRKYNLYFEAAFDTPPQVDHIIFDTPFAGKFGIFTCFDILFFRPAIELLGDSAVKHIVFPAAWMNQLPLLAAIQIQSAFARAFGVNFLAANIHQPSLGMTGSGIHTPLKSVWHHDTENFTGHLIIAQVAKTPQGLGTENATEKVDPSHSRFLKLLAGDPYCEKDSQEVHCDGAPRWNMNAPPVFHAEMMYDNFTLVPVWDQEGYLRVCANGLCCHLLYQRPAVSEELYALGVFDGLHTVHGTYYVQVCALVKCGGLGFETCGQEITEATGLFEFHLWGNFSTSYIFPLFLTSGMTLEAPDQLGWENDHYFLRKRGLSSGLVTAALYGRLYERDHGK</sequence>
<dbReference type="GO" id="GO:0047708">
    <property type="term" value="F:biotinidase activity"/>
    <property type="evidence" value="ECO:0007669"/>
    <property type="project" value="UniProtKB-EC"/>
</dbReference>
<dbReference type="InterPro" id="IPR012101">
    <property type="entry name" value="Biotinidase-like_euk"/>
</dbReference>
<dbReference type="Pfam" id="PF00795">
    <property type="entry name" value="CN_hydrolase"/>
    <property type="match status" value="1"/>
</dbReference>
<dbReference type="Proteomes" id="UP001177744">
    <property type="component" value="Unassembled WGS sequence"/>
</dbReference>